<protein>
    <submittedName>
        <fullName evidence="1">Uncharacterized protein</fullName>
    </submittedName>
</protein>
<proteinExistence type="predicted"/>
<organism evidence="1 2">
    <name type="scientific">Vitis vinifera</name>
    <name type="common">Grape</name>
    <dbReference type="NCBI Taxonomy" id="29760"/>
    <lineage>
        <taxon>Eukaryota</taxon>
        <taxon>Viridiplantae</taxon>
        <taxon>Streptophyta</taxon>
        <taxon>Embryophyta</taxon>
        <taxon>Tracheophyta</taxon>
        <taxon>Spermatophyta</taxon>
        <taxon>Magnoliopsida</taxon>
        <taxon>eudicotyledons</taxon>
        <taxon>Gunneridae</taxon>
        <taxon>Pentapetalae</taxon>
        <taxon>rosids</taxon>
        <taxon>Vitales</taxon>
        <taxon>Vitaceae</taxon>
        <taxon>Viteae</taxon>
        <taxon>Vitis</taxon>
    </lineage>
</organism>
<evidence type="ECO:0000313" key="2">
    <source>
        <dbReference type="Proteomes" id="UP000288805"/>
    </source>
</evidence>
<dbReference type="AlphaFoldDB" id="A0A438GEQ3"/>
<name>A0A438GEQ3_VITVI</name>
<dbReference type="Proteomes" id="UP000288805">
    <property type="component" value="Unassembled WGS sequence"/>
</dbReference>
<accession>A0A438GEQ3</accession>
<gene>
    <name evidence="1" type="ORF">CK203_062022</name>
</gene>
<dbReference type="EMBL" id="QGNW01000457">
    <property type="protein sequence ID" value="RVW70686.1"/>
    <property type="molecule type" value="Genomic_DNA"/>
</dbReference>
<sequence>MYAIVCTRLDIAYAIKVGYVDDDFVGKIDSKRSTIGSQQRDNLVVKFVGKVGIQTGALCYHFIRSLLEDEVLTLVKIQGMLGFELPIELTRIKLVHFVDVGITLIIKPC</sequence>
<comment type="caution">
    <text evidence="1">The sequence shown here is derived from an EMBL/GenBank/DDBJ whole genome shotgun (WGS) entry which is preliminary data.</text>
</comment>
<evidence type="ECO:0000313" key="1">
    <source>
        <dbReference type="EMBL" id="RVW70686.1"/>
    </source>
</evidence>
<reference evidence="1 2" key="1">
    <citation type="journal article" date="2018" name="PLoS Genet.">
        <title>Population sequencing reveals clonal diversity and ancestral inbreeding in the grapevine cultivar Chardonnay.</title>
        <authorList>
            <person name="Roach M.J."/>
            <person name="Johnson D.L."/>
            <person name="Bohlmann J."/>
            <person name="van Vuuren H.J."/>
            <person name="Jones S.J."/>
            <person name="Pretorius I.S."/>
            <person name="Schmidt S.A."/>
            <person name="Borneman A.R."/>
        </authorList>
    </citation>
    <scope>NUCLEOTIDE SEQUENCE [LARGE SCALE GENOMIC DNA]</scope>
    <source>
        <strain evidence="2">cv. Chardonnay</strain>
        <tissue evidence="1">Leaf</tissue>
    </source>
</reference>